<dbReference type="Pfam" id="PF00092">
    <property type="entry name" value="VWA"/>
    <property type="match status" value="1"/>
</dbReference>
<dbReference type="SUPFAM" id="SSF53300">
    <property type="entry name" value="vWA-like"/>
    <property type="match status" value="1"/>
</dbReference>
<evidence type="ECO:0000313" key="5">
    <source>
        <dbReference type="Proteomes" id="UP001642540"/>
    </source>
</evidence>
<feature type="compositionally biased region" description="Polar residues" evidence="1">
    <location>
        <begin position="385"/>
        <end position="408"/>
    </location>
</feature>
<comment type="caution">
    <text evidence="4">The sequence shown here is derived from an EMBL/GenBank/DDBJ whole genome shotgun (WGS) entry which is preliminary data.</text>
</comment>
<gene>
    <name evidence="4" type="ORF">ODALV1_LOCUS3388</name>
</gene>
<feature type="region of interest" description="Disordered" evidence="1">
    <location>
        <begin position="1220"/>
        <end position="1314"/>
    </location>
</feature>
<dbReference type="EMBL" id="CAXLJM020000010">
    <property type="protein sequence ID" value="CAL8076188.1"/>
    <property type="molecule type" value="Genomic_DNA"/>
</dbReference>
<reference evidence="4 5" key="1">
    <citation type="submission" date="2024-08" db="EMBL/GenBank/DDBJ databases">
        <authorList>
            <person name="Cucini C."/>
            <person name="Frati F."/>
        </authorList>
    </citation>
    <scope>NUCLEOTIDE SEQUENCE [LARGE SCALE GENOMIC DNA]</scope>
</reference>
<dbReference type="PROSITE" id="PS50234">
    <property type="entry name" value="VWFA"/>
    <property type="match status" value="1"/>
</dbReference>
<feature type="compositionally biased region" description="Polar residues" evidence="1">
    <location>
        <begin position="1262"/>
        <end position="1278"/>
    </location>
</feature>
<keyword evidence="5" id="KW-1185">Reference proteome</keyword>
<keyword evidence="2" id="KW-0472">Membrane</keyword>
<feature type="compositionally biased region" description="Low complexity" evidence="1">
    <location>
        <begin position="58"/>
        <end position="75"/>
    </location>
</feature>
<feature type="compositionally biased region" description="Low complexity" evidence="1">
    <location>
        <begin position="158"/>
        <end position="173"/>
    </location>
</feature>
<organism evidence="4 5">
    <name type="scientific">Orchesella dallaii</name>
    <dbReference type="NCBI Taxonomy" id="48710"/>
    <lineage>
        <taxon>Eukaryota</taxon>
        <taxon>Metazoa</taxon>
        <taxon>Ecdysozoa</taxon>
        <taxon>Arthropoda</taxon>
        <taxon>Hexapoda</taxon>
        <taxon>Collembola</taxon>
        <taxon>Entomobryomorpha</taxon>
        <taxon>Entomobryoidea</taxon>
        <taxon>Orchesellidae</taxon>
        <taxon>Orchesellinae</taxon>
        <taxon>Orchesella</taxon>
    </lineage>
</organism>
<sequence>MDSIPPRLFSSESEQKRLMLMSQPELSSSTFNLIVNNIFRRSSKYSSLSYSRQRRRLVVTTGSRSSRSSGGSVSRHSSHSADKLNYCIRNTETMRLSTTESLPPPLPVILSNCPSDLSGALAKTHDENENATTTSYEKDGDLMGTMRKRDRGSQLTFPSSSSPSKPSCSSSSSRAATRSFHQTIMFTFLSVMLLCSAGHGVEGLRINQFGGYEDVVVNIGNDVPPITCEQLVMGIQMAFKSASAYLNEATKGKAYFHRVQIILPASWSSNGCGKVLTDSYTSASTVKESHFHIDGGHPIFGQRPWTKQFQGCGKQGDKIHLGYQYIVGYNGTNRAQEHEYPERMFVHEWAKFRYGVFEEIGFENDPIYPTSYYGDDNSGYYGYSRNPTSSNAERRPTSCTNKQLQGSWTGDCDRRSGSSKQQQQTEQQHQYHHGYEHPSASGESNDRSGANCVFEPLLSDNRNITSSIMSHPHLRNVRSFCDHSTHNRYAPTKHNFLCDRKSISEVIYSHPDFHNISSLARHGRNITPEFYVKQLTKPRFVLMVEESGNMNLRDVWKFLKLAIRKFIKYDLAAGTEIGIMTVSSSDIRIMANVTTLTDSGRGNIAEKLPNYPSIDTGSLSLRKGISTAINMLKWNGGRVAGSVIILISQGSISSMDMETVVHLLRQEQVSVATIEYPSIGDGKISSLSRATRSPHYMIRETGVGPQSHISTYIQLVNSLMDIQRFFTRGIALKWPTLVHQQEFKGDAPCLVNGTFSISTSQAPSEFYVYIANPIDPKVNRVEVTSPTGVKYSDQLSLLHDINVIKIDAIIDQPGIWRYSMERLGDSHQSHFVQVVTTTTSASSSSDEFSVRVFSNAGESRVVNLTQSPLILYTEVKRGISPVIDADVEASITAGTTKWSLKLLDNGNGDSDITKGDGIYSSYVVPPMTMQSALLEIIIKVETSPYRTKYVGMDSLNGIASASTSSPTYSSHGRRKDEPCCGSRMIPDWMRLKPMSYNERVMDAYTVKISNAKSSNYYAPSRIGDLRIVKQYDLELTLSFTAPGEDFDQGSVRGYQVFYRRSLDSKPMPREPYEADGSPAGLEVNLTTTLPDRGLFYIYVIAIDHHKNQGKPSNTLQVLAEPPPPEPNSGRTQKQTDMESREGEDNGKLRPWQIALIVGGVVAFVVVAAVVFLVCFFCRRRGTGGLGSTETKISTITNNKEPIHWSASQLLNEHEKRQSIYGHSSNGTSQQGSFDPETQNGSVGEQHQNQNQQQHPHHHHHQFNGSPGSSTRSFRSISENARKTSVDYESCSSDPTMRSMKGPTDYETPIESDPENYRTIDSYTRVHYRINGGPPPTYAPRMNGNAVQYPPQYHQNIPVNSYGTQLQYSGNIQGSLSSVASKQRNITMV</sequence>
<dbReference type="InterPro" id="IPR013642">
    <property type="entry name" value="CLCA_N"/>
</dbReference>
<feature type="compositionally biased region" description="Polar residues" evidence="1">
    <location>
        <begin position="1220"/>
        <end position="1244"/>
    </location>
</feature>
<keyword evidence="2" id="KW-0812">Transmembrane</keyword>
<feature type="region of interest" description="Disordered" evidence="1">
    <location>
        <begin position="56"/>
        <end position="80"/>
    </location>
</feature>
<proteinExistence type="predicted"/>
<feature type="transmembrane region" description="Helical" evidence="2">
    <location>
        <begin position="1153"/>
        <end position="1177"/>
    </location>
</feature>
<dbReference type="Gene3D" id="3.40.50.410">
    <property type="entry name" value="von Willebrand factor, type A domain"/>
    <property type="match status" value="1"/>
</dbReference>
<evidence type="ECO:0000313" key="4">
    <source>
        <dbReference type="EMBL" id="CAL8076188.1"/>
    </source>
</evidence>
<keyword evidence="2" id="KW-1133">Transmembrane helix</keyword>
<dbReference type="Proteomes" id="UP001642540">
    <property type="component" value="Unassembled WGS sequence"/>
</dbReference>
<evidence type="ECO:0000256" key="2">
    <source>
        <dbReference type="SAM" id="Phobius"/>
    </source>
</evidence>
<dbReference type="CDD" id="cd00198">
    <property type="entry name" value="vWFA"/>
    <property type="match status" value="1"/>
</dbReference>
<dbReference type="InterPro" id="IPR002035">
    <property type="entry name" value="VWF_A"/>
</dbReference>
<name>A0ABP1PUP4_9HEXA</name>
<feature type="region of interest" description="Disordered" evidence="1">
    <location>
        <begin position="123"/>
        <end position="173"/>
    </location>
</feature>
<evidence type="ECO:0000259" key="3">
    <source>
        <dbReference type="PROSITE" id="PS50234"/>
    </source>
</evidence>
<feature type="region of interest" description="Disordered" evidence="1">
    <location>
        <begin position="384"/>
        <end position="447"/>
    </location>
</feature>
<feature type="compositionally biased region" description="Basic and acidic residues" evidence="1">
    <location>
        <begin position="1133"/>
        <end position="1145"/>
    </location>
</feature>
<dbReference type="InterPro" id="IPR036465">
    <property type="entry name" value="vWFA_dom_sf"/>
</dbReference>
<feature type="domain" description="VWFA" evidence="3">
    <location>
        <begin position="539"/>
        <end position="730"/>
    </location>
</feature>
<dbReference type="Pfam" id="PF08434">
    <property type="entry name" value="CLCA"/>
    <property type="match status" value="1"/>
</dbReference>
<evidence type="ECO:0000256" key="1">
    <source>
        <dbReference type="SAM" id="MobiDB-lite"/>
    </source>
</evidence>
<feature type="region of interest" description="Disordered" evidence="1">
    <location>
        <begin position="1111"/>
        <end position="1145"/>
    </location>
</feature>
<accession>A0ABP1PUP4</accession>
<protein>
    <recommendedName>
        <fullName evidence="3">VWFA domain-containing protein</fullName>
    </recommendedName>
</protein>